<dbReference type="GO" id="GO:0030497">
    <property type="term" value="P:fatty acid elongation"/>
    <property type="evidence" value="ECO:0007669"/>
    <property type="project" value="TreeGrafter"/>
</dbReference>
<dbReference type="RefSeq" id="WP_188761708.1">
    <property type="nucleotide sequence ID" value="NZ_BMJM01000002.1"/>
</dbReference>
<reference evidence="2" key="1">
    <citation type="journal article" date="2014" name="Int. J. Syst. Evol. Microbiol.">
        <title>Complete genome sequence of Corynebacterium casei LMG S-19264T (=DSM 44701T), isolated from a smear-ripened cheese.</title>
        <authorList>
            <consortium name="US DOE Joint Genome Institute (JGI-PGF)"/>
            <person name="Walter F."/>
            <person name="Albersmeier A."/>
            <person name="Kalinowski J."/>
            <person name="Ruckert C."/>
        </authorList>
    </citation>
    <scope>NUCLEOTIDE SEQUENCE</scope>
    <source>
        <strain evidence="2">CGMCC 1.15519</strain>
    </source>
</reference>
<reference evidence="2" key="2">
    <citation type="submission" date="2020-09" db="EMBL/GenBank/DDBJ databases">
        <authorList>
            <person name="Sun Q."/>
            <person name="Zhou Y."/>
        </authorList>
    </citation>
    <scope>NUCLEOTIDE SEQUENCE</scope>
    <source>
        <strain evidence="2">CGMCC 1.15519</strain>
    </source>
</reference>
<name>A0A916ZMM4_9SPHN</name>
<gene>
    <name evidence="2" type="ORF">GCM10011529_08940</name>
</gene>
<sequence length="237" mass="24943">MSWASGKTALVTGGSQGIGHATAAALQALGAHVAVTGTRGRFEDYDQPLPGVAYFQSNLAVPAARAELAARFDKLDILVNNAGSGGANEYDQDQFEATVDLNLNAVMDLSVRLFPWLKAGQGSIVNIGSLASFLAIKEGPAYTASKAGLLGLTRALGDKWATDGVRVNLVAPGFIATRMTARMRVDADREKRLLKAIPMRRWGEPSEIADAILFLASPAASYITGQSLAIDGGLLLR</sequence>
<dbReference type="AlphaFoldDB" id="A0A916ZMM4"/>
<dbReference type="InterPro" id="IPR002347">
    <property type="entry name" value="SDR_fam"/>
</dbReference>
<evidence type="ECO:0000256" key="1">
    <source>
        <dbReference type="ARBA" id="ARBA00006484"/>
    </source>
</evidence>
<proteinExistence type="inferred from homology"/>
<evidence type="ECO:0000313" key="3">
    <source>
        <dbReference type="Proteomes" id="UP000635071"/>
    </source>
</evidence>
<accession>A0A916ZMM4</accession>
<organism evidence="2 3">
    <name type="scientific">Sandarakinorhabdus glacialis</name>
    <dbReference type="NCBI Taxonomy" id="1614636"/>
    <lineage>
        <taxon>Bacteria</taxon>
        <taxon>Pseudomonadati</taxon>
        <taxon>Pseudomonadota</taxon>
        <taxon>Alphaproteobacteria</taxon>
        <taxon>Sphingomonadales</taxon>
        <taxon>Sphingosinicellaceae</taxon>
        <taxon>Sandarakinorhabdus</taxon>
    </lineage>
</organism>
<dbReference type="InterPro" id="IPR036291">
    <property type="entry name" value="NAD(P)-bd_dom_sf"/>
</dbReference>
<dbReference type="PROSITE" id="PS00061">
    <property type="entry name" value="ADH_SHORT"/>
    <property type="match status" value="1"/>
</dbReference>
<dbReference type="Proteomes" id="UP000635071">
    <property type="component" value="Unassembled WGS sequence"/>
</dbReference>
<evidence type="ECO:0000313" key="2">
    <source>
        <dbReference type="EMBL" id="GGE04809.1"/>
    </source>
</evidence>
<dbReference type="GO" id="GO:0016616">
    <property type="term" value="F:oxidoreductase activity, acting on the CH-OH group of donors, NAD or NADP as acceptor"/>
    <property type="evidence" value="ECO:0007669"/>
    <property type="project" value="TreeGrafter"/>
</dbReference>
<dbReference type="PANTHER" id="PTHR42760">
    <property type="entry name" value="SHORT-CHAIN DEHYDROGENASES/REDUCTASES FAMILY MEMBER"/>
    <property type="match status" value="1"/>
</dbReference>
<comment type="similarity">
    <text evidence="1">Belongs to the short-chain dehydrogenases/reductases (SDR) family.</text>
</comment>
<dbReference type="InterPro" id="IPR020904">
    <property type="entry name" value="Sc_DH/Rdtase_CS"/>
</dbReference>
<dbReference type="SUPFAM" id="SSF51735">
    <property type="entry name" value="NAD(P)-binding Rossmann-fold domains"/>
    <property type="match status" value="1"/>
</dbReference>
<protein>
    <submittedName>
        <fullName evidence="2">Oxidoreductase</fullName>
    </submittedName>
</protein>
<keyword evidence="3" id="KW-1185">Reference proteome</keyword>
<dbReference type="PRINTS" id="PR00081">
    <property type="entry name" value="GDHRDH"/>
</dbReference>
<comment type="caution">
    <text evidence="2">The sequence shown here is derived from an EMBL/GenBank/DDBJ whole genome shotgun (WGS) entry which is preliminary data.</text>
</comment>
<dbReference type="Gene3D" id="3.40.50.720">
    <property type="entry name" value="NAD(P)-binding Rossmann-like Domain"/>
    <property type="match status" value="1"/>
</dbReference>
<dbReference type="FunFam" id="3.40.50.720:FF:000084">
    <property type="entry name" value="Short-chain dehydrogenase reductase"/>
    <property type="match status" value="1"/>
</dbReference>
<dbReference type="PRINTS" id="PR00080">
    <property type="entry name" value="SDRFAMILY"/>
</dbReference>
<dbReference type="Pfam" id="PF13561">
    <property type="entry name" value="adh_short_C2"/>
    <property type="match status" value="1"/>
</dbReference>
<dbReference type="PANTHER" id="PTHR42760:SF135">
    <property type="entry name" value="BLL7886 PROTEIN"/>
    <property type="match status" value="1"/>
</dbReference>
<dbReference type="EMBL" id="BMJM01000002">
    <property type="protein sequence ID" value="GGE04809.1"/>
    <property type="molecule type" value="Genomic_DNA"/>
</dbReference>